<dbReference type="PROSITE" id="PS50110">
    <property type="entry name" value="RESPONSE_REGULATORY"/>
    <property type="match status" value="1"/>
</dbReference>
<feature type="domain" description="HTH luxR-type" evidence="3">
    <location>
        <begin position="145"/>
        <end position="210"/>
    </location>
</feature>
<dbReference type="SUPFAM" id="SSF46894">
    <property type="entry name" value="C-terminal effector domain of the bipartite response regulators"/>
    <property type="match status" value="1"/>
</dbReference>
<reference evidence="6" key="1">
    <citation type="journal article" date="2019" name="Int. J. Syst. Evol. Microbiol.">
        <title>The Global Catalogue of Microorganisms (GCM) 10K type strain sequencing project: providing services to taxonomists for standard genome sequencing and annotation.</title>
        <authorList>
            <consortium name="The Broad Institute Genomics Platform"/>
            <consortium name="The Broad Institute Genome Sequencing Center for Infectious Disease"/>
            <person name="Wu L."/>
            <person name="Ma J."/>
        </authorList>
    </citation>
    <scope>NUCLEOTIDE SEQUENCE [LARGE SCALE GENOMIC DNA]</scope>
    <source>
        <strain evidence="6">CGMCC 1.7064</strain>
    </source>
</reference>
<gene>
    <name evidence="5" type="primary">desR</name>
    <name evidence="5" type="ORF">GCM10010977_16920</name>
</gene>
<dbReference type="Pfam" id="PF00196">
    <property type="entry name" value="GerE"/>
    <property type="match status" value="1"/>
</dbReference>
<dbReference type="InterPro" id="IPR001789">
    <property type="entry name" value="Sig_transdc_resp-reg_receiver"/>
</dbReference>
<sequence length="212" mass="21978">MTIPTGGADVGPIRLLLADDQALVRGALAALLSMEHDLEVVAQVGDGTTVAATVAELRVDVALLDIDMPGLDGIEAARAIAADGTGCRSLIVTTFGRPGYLRRALEAGASGFVVKDTPAEQLAQAVRSVHAGRRVVDPSLAEETLVSGSNPLTERERDVLRAALNGSSVRQIAAALFLSPGTVRNHLSSAIGKTHTTNRTEAGLAARDNGWL</sequence>
<dbReference type="PROSITE" id="PS50043">
    <property type="entry name" value="HTH_LUXR_2"/>
    <property type="match status" value="1"/>
</dbReference>
<proteinExistence type="predicted"/>
<evidence type="ECO:0000259" key="4">
    <source>
        <dbReference type="PROSITE" id="PS50110"/>
    </source>
</evidence>
<dbReference type="SMART" id="SM00421">
    <property type="entry name" value="HTH_LUXR"/>
    <property type="match status" value="1"/>
</dbReference>
<dbReference type="Pfam" id="PF00072">
    <property type="entry name" value="Response_reg"/>
    <property type="match status" value="1"/>
</dbReference>
<dbReference type="Proteomes" id="UP000642509">
    <property type="component" value="Unassembled WGS sequence"/>
</dbReference>
<dbReference type="SMART" id="SM00448">
    <property type="entry name" value="REC"/>
    <property type="match status" value="1"/>
</dbReference>
<dbReference type="InterPro" id="IPR016032">
    <property type="entry name" value="Sig_transdc_resp-reg_C-effctor"/>
</dbReference>
<dbReference type="CDD" id="cd06170">
    <property type="entry name" value="LuxR_C_like"/>
    <property type="match status" value="1"/>
</dbReference>
<comment type="caution">
    <text evidence="5">The sequence shown here is derived from an EMBL/GenBank/DDBJ whole genome shotgun (WGS) entry which is preliminary data.</text>
</comment>
<dbReference type="PANTHER" id="PTHR43214:SF42">
    <property type="entry name" value="TRANSCRIPTIONAL REGULATORY PROTEIN DESR"/>
    <property type="match status" value="1"/>
</dbReference>
<feature type="domain" description="Response regulatory" evidence="4">
    <location>
        <begin position="14"/>
        <end position="130"/>
    </location>
</feature>
<accession>A0ABQ2LZL9</accession>
<dbReference type="SUPFAM" id="SSF52172">
    <property type="entry name" value="CheY-like"/>
    <property type="match status" value="1"/>
</dbReference>
<keyword evidence="2" id="KW-0597">Phosphoprotein</keyword>
<evidence type="ECO:0000256" key="1">
    <source>
        <dbReference type="ARBA" id="ARBA00023125"/>
    </source>
</evidence>
<dbReference type="PROSITE" id="PS00622">
    <property type="entry name" value="HTH_LUXR_1"/>
    <property type="match status" value="1"/>
</dbReference>
<evidence type="ECO:0000313" key="5">
    <source>
        <dbReference type="EMBL" id="GGO45067.1"/>
    </source>
</evidence>
<evidence type="ECO:0000259" key="3">
    <source>
        <dbReference type="PROSITE" id="PS50043"/>
    </source>
</evidence>
<feature type="modified residue" description="4-aspartylphosphate" evidence="2">
    <location>
        <position position="65"/>
    </location>
</feature>
<dbReference type="EMBL" id="BMLQ01000004">
    <property type="protein sequence ID" value="GGO45067.1"/>
    <property type="molecule type" value="Genomic_DNA"/>
</dbReference>
<dbReference type="PRINTS" id="PR00038">
    <property type="entry name" value="HTHLUXR"/>
</dbReference>
<organism evidence="5 6">
    <name type="scientific">Citricoccus zhacaiensis</name>
    <dbReference type="NCBI Taxonomy" id="489142"/>
    <lineage>
        <taxon>Bacteria</taxon>
        <taxon>Bacillati</taxon>
        <taxon>Actinomycetota</taxon>
        <taxon>Actinomycetes</taxon>
        <taxon>Micrococcales</taxon>
        <taxon>Micrococcaceae</taxon>
        <taxon>Citricoccus</taxon>
    </lineage>
</organism>
<dbReference type="Gene3D" id="3.40.50.2300">
    <property type="match status" value="1"/>
</dbReference>
<keyword evidence="1 5" id="KW-0238">DNA-binding</keyword>
<dbReference type="RefSeq" id="WP_229672441.1">
    <property type="nucleotide sequence ID" value="NZ_BAAAOU010000005.1"/>
</dbReference>
<dbReference type="CDD" id="cd19930">
    <property type="entry name" value="REC_DesR-like"/>
    <property type="match status" value="1"/>
</dbReference>
<dbReference type="GO" id="GO:0003677">
    <property type="term" value="F:DNA binding"/>
    <property type="evidence" value="ECO:0007669"/>
    <property type="project" value="UniProtKB-KW"/>
</dbReference>
<dbReference type="PANTHER" id="PTHR43214">
    <property type="entry name" value="TWO-COMPONENT RESPONSE REGULATOR"/>
    <property type="match status" value="1"/>
</dbReference>
<protein>
    <submittedName>
        <fullName evidence="5">DNA-binding response regulator</fullName>
    </submittedName>
</protein>
<evidence type="ECO:0000256" key="2">
    <source>
        <dbReference type="PROSITE-ProRule" id="PRU00169"/>
    </source>
</evidence>
<name>A0ABQ2LZL9_9MICC</name>
<dbReference type="InterPro" id="IPR011006">
    <property type="entry name" value="CheY-like_superfamily"/>
</dbReference>
<dbReference type="InterPro" id="IPR039420">
    <property type="entry name" value="WalR-like"/>
</dbReference>
<evidence type="ECO:0000313" key="6">
    <source>
        <dbReference type="Proteomes" id="UP000642509"/>
    </source>
</evidence>
<dbReference type="InterPro" id="IPR000792">
    <property type="entry name" value="Tscrpt_reg_LuxR_C"/>
</dbReference>
<keyword evidence="6" id="KW-1185">Reference proteome</keyword>